<dbReference type="AlphaFoldDB" id="A0A8G2BZL9"/>
<accession>A0A8G2BZL9</accession>
<evidence type="ECO:0000256" key="2">
    <source>
        <dbReference type="SAM" id="Phobius"/>
    </source>
</evidence>
<protein>
    <submittedName>
        <fullName evidence="3">Uncharacterized protein</fullName>
    </submittedName>
</protein>
<organism evidence="3 4">
    <name type="scientific">Desulfomicrobium norvegicum (strain DSM 1741 / NCIMB 8310)</name>
    <name type="common">Desulfovibrio baculatus (strain Norway 4)</name>
    <name type="synonym">Desulfovibrio desulfuricans (strain Norway 4)</name>
    <dbReference type="NCBI Taxonomy" id="52561"/>
    <lineage>
        <taxon>Bacteria</taxon>
        <taxon>Pseudomonadati</taxon>
        <taxon>Thermodesulfobacteriota</taxon>
        <taxon>Desulfovibrionia</taxon>
        <taxon>Desulfovibrionales</taxon>
        <taxon>Desulfomicrobiaceae</taxon>
        <taxon>Desulfomicrobium</taxon>
    </lineage>
</organism>
<dbReference type="Proteomes" id="UP000199581">
    <property type="component" value="Unassembled WGS sequence"/>
</dbReference>
<evidence type="ECO:0000313" key="3">
    <source>
        <dbReference type="EMBL" id="SFL26462.1"/>
    </source>
</evidence>
<evidence type="ECO:0000256" key="1">
    <source>
        <dbReference type="SAM" id="MobiDB-lite"/>
    </source>
</evidence>
<proteinExistence type="predicted"/>
<dbReference type="OrthoDB" id="5472294at2"/>
<comment type="caution">
    <text evidence="3">The sequence shown here is derived from an EMBL/GenBank/DDBJ whole genome shotgun (WGS) entry which is preliminary data.</text>
</comment>
<dbReference type="RefSeq" id="WP_092188419.1">
    <property type="nucleotide sequence ID" value="NZ_FOTO01000001.1"/>
</dbReference>
<gene>
    <name evidence="3" type="ORF">SAMN05421830_101229</name>
</gene>
<feature type="compositionally biased region" description="Polar residues" evidence="1">
    <location>
        <begin position="18"/>
        <end position="30"/>
    </location>
</feature>
<keyword evidence="2" id="KW-0472">Membrane</keyword>
<feature type="region of interest" description="Disordered" evidence="1">
    <location>
        <begin position="1"/>
        <end position="37"/>
    </location>
</feature>
<evidence type="ECO:0000313" key="4">
    <source>
        <dbReference type="Proteomes" id="UP000199581"/>
    </source>
</evidence>
<reference evidence="3 4" key="1">
    <citation type="submission" date="2016-10" db="EMBL/GenBank/DDBJ databases">
        <authorList>
            <person name="Varghese N."/>
            <person name="Submissions S."/>
        </authorList>
    </citation>
    <scope>NUCLEOTIDE SEQUENCE [LARGE SCALE GENOMIC DNA]</scope>
    <source>
        <strain evidence="3 4">DSM 1741</strain>
    </source>
</reference>
<keyword evidence="2" id="KW-1133">Transmembrane helix</keyword>
<name>A0A8G2BZL9_DESNO</name>
<dbReference type="EMBL" id="FOTO01000001">
    <property type="protein sequence ID" value="SFL26462.1"/>
    <property type="molecule type" value="Genomic_DNA"/>
</dbReference>
<keyword evidence="4" id="KW-1185">Reference proteome</keyword>
<sequence length="76" mass="8975">MQENFSFNEEEHGRQPNLRESSQPHENSSYKPLHHLPRGKAWNPPILKKWWFWPASLAGLFALNLAISIWSRFFGN</sequence>
<feature type="transmembrane region" description="Helical" evidence="2">
    <location>
        <begin position="50"/>
        <end position="70"/>
    </location>
</feature>
<keyword evidence="2" id="KW-0812">Transmembrane</keyword>